<accession>A0A7V5NXW9</accession>
<evidence type="ECO:0000313" key="5">
    <source>
        <dbReference type="EMBL" id="HHI89046.1"/>
    </source>
</evidence>
<keyword evidence="3" id="KW-1133">Transmembrane helix</keyword>
<evidence type="ECO:0000256" key="2">
    <source>
        <dbReference type="ARBA" id="ARBA00022679"/>
    </source>
</evidence>
<comment type="caution">
    <text evidence="5">The sequence shown here is derived from an EMBL/GenBank/DDBJ whole genome shotgun (WGS) entry which is preliminary data.</text>
</comment>
<dbReference type="PANTHER" id="PTHR32282:SF33">
    <property type="entry name" value="PEPTIDOGLYCAN GLYCOSYLTRANSFERASE"/>
    <property type="match status" value="1"/>
</dbReference>
<dbReference type="Gene3D" id="1.10.3810.10">
    <property type="entry name" value="Biosynthetic peptidoglycan transglycosylase-like"/>
    <property type="match status" value="1"/>
</dbReference>
<feature type="non-terminal residue" evidence="5">
    <location>
        <position position="157"/>
    </location>
</feature>
<dbReference type="InterPro" id="IPR023346">
    <property type="entry name" value="Lysozyme-like_dom_sf"/>
</dbReference>
<keyword evidence="3" id="KW-0472">Membrane</keyword>
<dbReference type="EMBL" id="DROP01000251">
    <property type="protein sequence ID" value="HHI89046.1"/>
    <property type="molecule type" value="Genomic_DNA"/>
</dbReference>
<dbReference type="InterPro" id="IPR050396">
    <property type="entry name" value="Glycosyltr_51/Transpeptidase"/>
</dbReference>
<dbReference type="AlphaFoldDB" id="A0A7V5NXW9"/>
<keyword evidence="2" id="KW-0808">Transferase</keyword>
<dbReference type="SUPFAM" id="SSF53955">
    <property type="entry name" value="Lysozyme-like"/>
    <property type="match status" value="1"/>
</dbReference>
<organism evidence="5">
    <name type="scientific">Hellea balneolensis</name>
    <dbReference type="NCBI Taxonomy" id="287478"/>
    <lineage>
        <taxon>Bacteria</taxon>
        <taxon>Pseudomonadati</taxon>
        <taxon>Pseudomonadota</taxon>
        <taxon>Alphaproteobacteria</taxon>
        <taxon>Maricaulales</taxon>
        <taxon>Robiginitomaculaceae</taxon>
        <taxon>Hellea</taxon>
    </lineage>
</organism>
<dbReference type="PANTHER" id="PTHR32282">
    <property type="entry name" value="BINDING PROTEIN TRANSPEPTIDASE, PUTATIVE-RELATED"/>
    <property type="match status" value="1"/>
</dbReference>
<feature type="domain" description="Glycosyl transferase family 51" evidence="4">
    <location>
        <begin position="84"/>
        <end position="156"/>
    </location>
</feature>
<evidence type="ECO:0000256" key="1">
    <source>
        <dbReference type="ARBA" id="ARBA00004752"/>
    </source>
</evidence>
<evidence type="ECO:0000259" key="4">
    <source>
        <dbReference type="Pfam" id="PF00912"/>
    </source>
</evidence>
<gene>
    <name evidence="5" type="ORF">ENK01_03750</name>
</gene>
<feature type="transmembrane region" description="Helical" evidence="3">
    <location>
        <begin position="22"/>
        <end position="45"/>
    </location>
</feature>
<reference evidence="5" key="1">
    <citation type="journal article" date="2020" name="mSystems">
        <title>Genome- and Community-Level Interaction Insights into Carbon Utilization and Element Cycling Functions of Hydrothermarchaeota in Hydrothermal Sediment.</title>
        <authorList>
            <person name="Zhou Z."/>
            <person name="Liu Y."/>
            <person name="Xu W."/>
            <person name="Pan J."/>
            <person name="Luo Z.H."/>
            <person name="Li M."/>
        </authorList>
    </citation>
    <scope>NUCLEOTIDE SEQUENCE [LARGE SCALE GENOMIC DNA]</scope>
    <source>
        <strain evidence="5">HyVt-538</strain>
    </source>
</reference>
<proteinExistence type="predicted"/>
<keyword evidence="3" id="KW-0812">Transmembrane</keyword>
<dbReference type="InterPro" id="IPR001264">
    <property type="entry name" value="Glyco_trans_51"/>
</dbReference>
<evidence type="ECO:0000256" key="3">
    <source>
        <dbReference type="SAM" id="Phobius"/>
    </source>
</evidence>
<dbReference type="Pfam" id="PF00912">
    <property type="entry name" value="Transgly"/>
    <property type="match status" value="1"/>
</dbReference>
<dbReference type="InterPro" id="IPR036950">
    <property type="entry name" value="PBP_transglycosylase"/>
</dbReference>
<name>A0A7V5NXW9_9PROT</name>
<protein>
    <submittedName>
        <fullName evidence="5">Penicillin-binding protein</fullName>
    </submittedName>
</protein>
<dbReference type="Proteomes" id="UP000885806">
    <property type="component" value="Unassembled WGS sequence"/>
</dbReference>
<comment type="pathway">
    <text evidence="1">Cell wall biogenesis; peptidoglycan biosynthesis.</text>
</comment>
<sequence length="157" mass="18024">METYRADIGAANDNKSRRKRRWLFASFALILVLGLVGFFAGRHYLLTGLPKLPDKQAMWDQHIKPNYTLLDKDGHVLSHRGPYYGRPLTLSQMPGFLPDAFLAIEDQRFWEHKGVDRRAIFRALIANTRAGHKVQGGSTLTQQLVKNMVLTREKTYK</sequence>
<dbReference type="GO" id="GO:0008955">
    <property type="term" value="F:peptidoglycan glycosyltransferase activity"/>
    <property type="evidence" value="ECO:0007669"/>
    <property type="project" value="TreeGrafter"/>
</dbReference>